<dbReference type="PANTHER" id="PTHR24567">
    <property type="entry name" value="CRP FAMILY TRANSCRIPTIONAL REGULATORY PROTEIN"/>
    <property type="match status" value="1"/>
</dbReference>
<dbReference type="InterPro" id="IPR012318">
    <property type="entry name" value="HTH_CRP"/>
</dbReference>
<gene>
    <name evidence="7" type="ORF">AYR66_05375</name>
</gene>
<dbReference type="InterPro" id="IPR018490">
    <property type="entry name" value="cNMP-bd_dom_sf"/>
</dbReference>
<dbReference type="PROSITE" id="PS00889">
    <property type="entry name" value="CNMP_BINDING_2"/>
    <property type="match status" value="1"/>
</dbReference>
<dbReference type="InterPro" id="IPR050397">
    <property type="entry name" value="Env_Response_Regulators"/>
</dbReference>
<dbReference type="Gene3D" id="2.60.120.10">
    <property type="entry name" value="Jelly Rolls"/>
    <property type="match status" value="1"/>
</dbReference>
<feature type="compositionally biased region" description="Basic and acidic residues" evidence="4">
    <location>
        <begin position="241"/>
        <end position="253"/>
    </location>
</feature>
<dbReference type="Pfam" id="PF13545">
    <property type="entry name" value="HTH_Crp_2"/>
    <property type="match status" value="1"/>
</dbReference>
<keyword evidence="8" id="KW-1185">Reference proteome</keyword>
<evidence type="ECO:0000259" key="6">
    <source>
        <dbReference type="PROSITE" id="PS51063"/>
    </source>
</evidence>
<dbReference type="InterPro" id="IPR018488">
    <property type="entry name" value="cNMP-bd_CS"/>
</dbReference>
<dbReference type="SMART" id="SM00100">
    <property type="entry name" value="cNMP"/>
    <property type="match status" value="1"/>
</dbReference>
<keyword evidence="1" id="KW-0805">Transcription regulation</keyword>
<dbReference type="Pfam" id="PF00027">
    <property type="entry name" value="cNMP_binding"/>
    <property type="match status" value="1"/>
</dbReference>
<proteinExistence type="predicted"/>
<dbReference type="SUPFAM" id="SSF46785">
    <property type="entry name" value="Winged helix' DNA-binding domain"/>
    <property type="match status" value="1"/>
</dbReference>
<dbReference type="GO" id="GO:0005829">
    <property type="term" value="C:cytosol"/>
    <property type="evidence" value="ECO:0007669"/>
    <property type="project" value="TreeGrafter"/>
</dbReference>
<evidence type="ECO:0000256" key="1">
    <source>
        <dbReference type="ARBA" id="ARBA00023015"/>
    </source>
</evidence>
<accession>A0A254TEN3</accession>
<feature type="domain" description="HTH crp-type" evidence="6">
    <location>
        <begin position="147"/>
        <end position="217"/>
    </location>
</feature>
<dbReference type="SUPFAM" id="SSF51206">
    <property type="entry name" value="cAMP-binding domain-like"/>
    <property type="match status" value="1"/>
</dbReference>
<evidence type="ECO:0000259" key="5">
    <source>
        <dbReference type="PROSITE" id="PS50042"/>
    </source>
</evidence>
<name>A0A254TEN3_9BURK</name>
<dbReference type="RefSeq" id="WP_088705926.1">
    <property type="nucleotide sequence ID" value="NZ_LSTO01000001.1"/>
</dbReference>
<evidence type="ECO:0000313" key="8">
    <source>
        <dbReference type="Proteomes" id="UP000197535"/>
    </source>
</evidence>
<feature type="region of interest" description="Disordered" evidence="4">
    <location>
        <begin position="227"/>
        <end position="253"/>
    </location>
</feature>
<evidence type="ECO:0000256" key="3">
    <source>
        <dbReference type="ARBA" id="ARBA00023163"/>
    </source>
</evidence>
<dbReference type="InterPro" id="IPR000595">
    <property type="entry name" value="cNMP-bd_dom"/>
</dbReference>
<evidence type="ECO:0008006" key="9">
    <source>
        <dbReference type="Google" id="ProtNLM"/>
    </source>
</evidence>
<dbReference type="Gene3D" id="1.10.10.10">
    <property type="entry name" value="Winged helix-like DNA-binding domain superfamily/Winged helix DNA-binding domain"/>
    <property type="match status" value="1"/>
</dbReference>
<evidence type="ECO:0000256" key="2">
    <source>
        <dbReference type="ARBA" id="ARBA00023125"/>
    </source>
</evidence>
<evidence type="ECO:0000256" key="4">
    <source>
        <dbReference type="SAM" id="MobiDB-lite"/>
    </source>
</evidence>
<dbReference type="InterPro" id="IPR036390">
    <property type="entry name" value="WH_DNA-bd_sf"/>
</dbReference>
<dbReference type="InterPro" id="IPR036388">
    <property type="entry name" value="WH-like_DNA-bd_sf"/>
</dbReference>
<dbReference type="OrthoDB" id="8565101at2"/>
<sequence>MPIPIETAANIPLFKGLDQETLTTVAGLMSSRTYLSHDIVLRKGDSGDGLAFLLQGKLQVVDVTEDGREIGIHFISPGAYFGELSVIDGQPRSASVVSVKTSEVAFLPAAQAKALIFNRPLIAERFLIHFAQIVRASSRQRTLLSIPNAFQRVFAQLQQFVRDTNEGSQVIEGLPKQHEIAIMVNTSRETVSRALHTLMKMNIVEKKGAILIVHRPDQLKNAANVGLEELPQSNGTAKKVQKSEKAEPSEKAA</sequence>
<dbReference type="PROSITE" id="PS50042">
    <property type="entry name" value="CNMP_BINDING_3"/>
    <property type="match status" value="1"/>
</dbReference>
<dbReference type="PRINTS" id="PR00103">
    <property type="entry name" value="CAMPKINASE"/>
</dbReference>
<dbReference type="GO" id="GO:0003677">
    <property type="term" value="F:DNA binding"/>
    <property type="evidence" value="ECO:0007669"/>
    <property type="project" value="UniProtKB-KW"/>
</dbReference>
<dbReference type="Proteomes" id="UP000197535">
    <property type="component" value="Unassembled WGS sequence"/>
</dbReference>
<dbReference type="CDD" id="cd00038">
    <property type="entry name" value="CAP_ED"/>
    <property type="match status" value="1"/>
</dbReference>
<protein>
    <recommendedName>
        <fullName evidence="9">Crp/Fnr family transcriptional regulator</fullName>
    </recommendedName>
</protein>
<dbReference type="PROSITE" id="PS51063">
    <property type="entry name" value="HTH_CRP_2"/>
    <property type="match status" value="1"/>
</dbReference>
<dbReference type="AlphaFoldDB" id="A0A254TEN3"/>
<reference evidence="7 8" key="1">
    <citation type="submission" date="2016-02" db="EMBL/GenBank/DDBJ databases">
        <authorList>
            <person name="Wen L."/>
            <person name="He K."/>
            <person name="Yang H."/>
        </authorList>
    </citation>
    <scope>NUCLEOTIDE SEQUENCE [LARGE SCALE GENOMIC DNA]</scope>
    <source>
        <strain evidence="7 8">TSA40</strain>
    </source>
</reference>
<dbReference type="EMBL" id="LSTO01000001">
    <property type="protein sequence ID" value="OWW19003.1"/>
    <property type="molecule type" value="Genomic_DNA"/>
</dbReference>
<organism evidence="7 8">
    <name type="scientific">Noviherbaspirillum denitrificans</name>
    <dbReference type="NCBI Taxonomy" id="1968433"/>
    <lineage>
        <taxon>Bacteria</taxon>
        <taxon>Pseudomonadati</taxon>
        <taxon>Pseudomonadota</taxon>
        <taxon>Betaproteobacteria</taxon>
        <taxon>Burkholderiales</taxon>
        <taxon>Oxalobacteraceae</taxon>
        <taxon>Noviherbaspirillum</taxon>
    </lineage>
</organism>
<comment type="caution">
    <text evidence="7">The sequence shown here is derived from an EMBL/GenBank/DDBJ whole genome shotgun (WGS) entry which is preliminary data.</text>
</comment>
<dbReference type="GO" id="GO:0003700">
    <property type="term" value="F:DNA-binding transcription factor activity"/>
    <property type="evidence" value="ECO:0007669"/>
    <property type="project" value="TreeGrafter"/>
</dbReference>
<keyword evidence="2" id="KW-0238">DNA-binding</keyword>
<evidence type="ECO:0000313" key="7">
    <source>
        <dbReference type="EMBL" id="OWW19003.1"/>
    </source>
</evidence>
<dbReference type="PANTHER" id="PTHR24567:SF68">
    <property type="entry name" value="DNA-BINDING TRANSCRIPTIONAL DUAL REGULATOR CRP"/>
    <property type="match status" value="1"/>
</dbReference>
<keyword evidence="3" id="KW-0804">Transcription</keyword>
<dbReference type="InterPro" id="IPR014710">
    <property type="entry name" value="RmlC-like_jellyroll"/>
</dbReference>
<feature type="domain" description="Cyclic nucleotide-binding" evidence="5">
    <location>
        <begin position="13"/>
        <end position="133"/>
    </location>
</feature>